<dbReference type="EMBL" id="JBHSHC010000044">
    <property type="protein sequence ID" value="MFC4767075.1"/>
    <property type="molecule type" value="Genomic_DNA"/>
</dbReference>
<name>A0ABV9Q348_9BACL</name>
<evidence type="ECO:0008006" key="3">
    <source>
        <dbReference type="Google" id="ProtNLM"/>
    </source>
</evidence>
<sequence>MKNKEPYNPDLYKRSDVRQVNREIPVEQAILLAQAQGYRIMAAAT</sequence>
<evidence type="ECO:0000313" key="1">
    <source>
        <dbReference type="EMBL" id="MFC4767075.1"/>
    </source>
</evidence>
<evidence type="ECO:0000313" key="2">
    <source>
        <dbReference type="Proteomes" id="UP001596002"/>
    </source>
</evidence>
<protein>
    <recommendedName>
        <fullName evidence="3">Transposase</fullName>
    </recommendedName>
</protein>
<accession>A0ABV9Q348</accession>
<dbReference type="Proteomes" id="UP001596002">
    <property type="component" value="Unassembled WGS sequence"/>
</dbReference>
<reference evidence="2" key="1">
    <citation type="journal article" date="2019" name="Int. J. Syst. Evol. Microbiol.">
        <title>The Global Catalogue of Microorganisms (GCM) 10K type strain sequencing project: providing services to taxonomists for standard genome sequencing and annotation.</title>
        <authorList>
            <consortium name="The Broad Institute Genomics Platform"/>
            <consortium name="The Broad Institute Genome Sequencing Center for Infectious Disease"/>
            <person name="Wu L."/>
            <person name="Ma J."/>
        </authorList>
    </citation>
    <scope>NUCLEOTIDE SEQUENCE [LARGE SCALE GENOMIC DNA]</scope>
    <source>
        <strain evidence="2">WYCCWR 12678</strain>
    </source>
</reference>
<keyword evidence="2" id="KW-1185">Reference proteome</keyword>
<proteinExistence type="predicted"/>
<comment type="caution">
    <text evidence="1">The sequence shown here is derived from an EMBL/GenBank/DDBJ whole genome shotgun (WGS) entry which is preliminary data.</text>
</comment>
<gene>
    <name evidence="1" type="ORF">ACFO8Q_06800</name>
</gene>
<organism evidence="1 2">
    <name type="scientific">Effusibacillus consociatus</name>
    <dbReference type="NCBI Taxonomy" id="1117041"/>
    <lineage>
        <taxon>Bacteria</taxon>
        <taxon>Bacillati</taxon>
        <taxon>Bacillota</taxon>
        <taxon>Bacilli</taxon>
        <taxon>Bacillales</taxon>
        <taxon>Alicyclobacillaceae</taxon>
        <taxon>Effusibacillus</taxon>
    </lineage>
</organism>